<feature type="transmembrane region" description="Helical" evidence="6">
    <location>
        <begin position="20"/>
        <end position="36"/>
    </location>
</feature>
<evidence type="ECO:0000256" key="4">
    <source>
        <dbReference type="ARBA" id="ARBA00022989"/>
    </source>
</evidence>
<evidence type="ECO:0000313" key="8">
    <source>
        <dbReference type="Proteomes" id="UP000734854"/>
    </source>
</evidence>
<feature type="transmembrane region" description="Helical" evidence="6">
    <location>
        <begin position="131"/>
        <end position="151"/>
    </location>
</feature>
<evidence type="ECO:0000313" key="7">
    <source>
        <dbReference type="EMBL" id="KAG6511335.1"/>
    </source>
</evidence>
<evidence type="ECO:0000256" key="3">
    <source>
        <dbReference type="ARBA" id="ARBA00022692"/>
    </source>
</evidence>
<sequence>MDLYQFSSFWIDFAGGMLKPVASTAVVAVAVALSFSQNLDLQAEMIYATARCFLQLSLVGFFLHFIFSQKTAAWILLPYLFMVLVAGHTAGHRARLVPRGKWIAAASILAGTWATMSLPIALKIVPFSPQYFVPVAGMMVGHAMAVTGVAMKQFHEDIRIERNLVETALALGATPRRATIQQAKRALVVALSPDLDSVKTVGLITLPGTMTGLIMAGASPVEAIQLQIVVTNMLVGACVLSSALSTYLCLLVFFTGAHQLNHKAFAAH</sequence>
<feature type="transmembrane region" description="Helical" evidence="6">
    <location>
        <begin position="233"/>
        <end position="254"/>
    </location>
</feature>
<dbReference type="Proteomes" id="UP000734854">
    <property type="component" value="Unassembled WGS sequence"/>
</dbReference>
<dbReference type="PANTHER" id="PTHR30028">
    <property type="entry name" value="UPF0014 INNER MEMBRANE PROTEIN YBBM-RELATED"/>
    <property type="match status" value="1"/>
</dbReference>
<keyword evidence="8" id="KW-1185">Reference proteome</keyword>
<keyword evidence="5 6" id="KW-0472">Membrane</keyword>
<accession>A0A8J5H817</accession>
<comment type="similarity">
    <text evidence="2">Belongs to the UPF0014 family.</text>
</comment>
<keyword evidence="3 6" id="KW-0812">Transmembrane</keyword>
<comment type="subcellular location">
    <subcellularLocation>
        <location evidence="1">Membrane</location>
        <topology evidence="1">Multi-pass membrane protein</topology>
    </subcellularLocation>
</comment>
<feature type="transmembrane region" description="Helical" evidence="6">
    <location>
        <begin position="48"/>
        <end position="67"/>
    </location>
</feature>
<evidence type="ECO:0000256" key="2">
    <source>
        <dbReference type="ARBA" id="ARBA00005268"/>
    </source>
</evidence>
<proteinExistence type="inferred from homology"/>
<organism evidence="7 8">
    <name type="scientific">Zingiber officinale</name>
    <name type="common">Ginger</name>
    <name type="synonym">Amomum zingiber</name>
    <dbReference type="NCBI Taxonomy" id="94328"/>
    <lineage>
        <taxon>Eukaryota</taxon>
        <taxon>Viridiplantae</taxon>
        <taxon>Streptophyta</taxon>
        <taxon>Embryophyta</taxon>
        <taxon>Tracheophyta</taxon>
        <taxon>Spermatophyta</taxon>
        <taxon>Magnoliopsida</taxon>
        <taxon>Liliopsida</taxon>
        <taxon>Zingiberales</taxon>
        <taxon>Zingiberaceae</taxon>
        <taxon>Zingiber</taxon>
    </lineage>
</organism>
<evidence type="ECO:0008006" key="9">
    <source>
        <dbReference type="Google" id="ProtNLM"/>
    </source>
</evidence>
<dbReference type="GO" id="GO:0010044">
    <property type="term" value="P:response to aluminum ion"/>
    <property type="evidence" value="ECO:0007669"/>
    <property type="project" value="TreeGrafter"/>
</dbReference>
<comment type="caution">
    <text evidence="7">The sequence shown here is derived from an EMBL/GenBank/DDBJ whole genome shotgun (WGS) entry which is preliminary data.</text>
</comment>
<dbReference type="Pfam" id="PF03649">
    <property type="entry name" value="UPF0014"/>
    <property type="match status" value="1"/>
</dbReference>
<protein>
    <recommendedName>
        <fullName evidence="9">Iron export ABC transporter permease subunit FetB</fullName>
    </recommendedName>
</protein>
<dbReference type="GO" id="GO:0005886">
    <property type="term" value="C:plasma membrane"/>
    <property type="evidence" value="ECO:0007669"/>
    <property type="project" value="TreeGrafter"/>
</dbReference>
<keyword evidence="4 6" id="KW-1133">Transmembrane helix</keyword>
<dbReference type="EMBL" id="JACMSC010000008">
    <property type="protein sequence ID" value="KAG6511335.1"/>
    <property type="molecule type" value="Genomic_DNA"/>
</dbReference>
<feature type="transmembrane region" description="Helical" evidence="6">
    <location>
        <begin position="201"/>
        <end position="221"/>
    </location>
</feature>
<evidence type="ECO:0000256" key="6">
    <source>
        <dbReference type="SAM" id="Phobius"/>
    </source>
</evidence>
<dbReference type="AlphaFoldDB" id="A0A8J5H817"/>
<dbReference type="InterPro" id="IPR005226">
    <property type="entry name" value="UPF0014_fam"/>
</dbReference>
<dbReference type="OrthoDB" id="432685at2759"/>
<evidence type="ECO:0000256" key="1">
    <source>
        <dbReference type="ARBA" id="ARBA00004141"/>
    </source>
</evidence>
<feature type="transmembrane region" description="Helical" evidence="6">
    <location>
        <begin position="102"/>
        <end position="125"/>
    </location>
</feature>
<feature type="transmembrane region" description="Helical" evidence="6">
    <location>
        <begin position="73"/>
        <end position="90"/>
    </location>
</feature>
<dbReference type="PANTHER" id="PTHR30028:SF0">
    <property type="entry name" value="PROTEIN ALUMINUM SENSITIVE 3"/>
    <property type="match status" value="1"/>
</dbReference>
<gene>
    <name evidence="7" type="ORF">ZIOFF_029395</name>
</gene>
<name>A0A8J5H817_ZINOF</name>
<evidence type="ECO:0000256" key="5">
    <source>
        <dbReference type="ARBA" id="ARBA00023136"/>
    </source>
</evidence>
<reference evidence="7 8" key="1">
    <citation type="submission" date="2020-08" db="EMBL/GenBank/DDBJ databases">
        <title>Plant Genome Project.</title>
        <authorList>
            <person name="Zhang R.-G."/>
        </authorList>
    </citation>
    <scope>NUCLEOTIDE SEQUENCE [LARGE SCALE GENOMIC DNA]</scope>
    <source>
        <tissue evidence="7">Rhizome</tissue>
    </source>
</reference>